<evidence type="ECO:0000256" key="1">
    <source>
        <dbReference type="ARBA" id="ARBA00022801"/>
    </source>
</evidence>
<name>A0AAE3R1G8_9BACT</name>
<feature type="modified residue" description="4-aspartylphosphate" evidence="3 5">
    <location>
        <position position="58"/>
    </location>
</feature>
<dbReference type="PIRSF" id="PIRSF000876">
    <property type="entry name" value="RR_chemtxs_CheB"/>
    <property type="match status" value="1"/>
</dbReference>
<protein>
    <recommendedName>
        <fullName evidence="3">Protein-glutamate methylesterase/protein-glutamine glutaminase</fullName>
        <ecNumber evidence="3">3.1.1.61</ecNumber>
        <ecNumber evidence="3">3.5.1.44</ecNumber>
    </recommendedName>
</protein>
<keyword evidence="8" id="KW-0808">Transferase</keyword>
<dbReference type="GO" id="GO:0000156">
    <property type="term" value="F:phosphorelay response regulator activity"/>
    <property type="evidence" value="ECO:0007669"/>
    <property type="project" value="InterPro"/>
</dbReference>
<comment type="function">
    <text evidence="3">Involved in chemotaxis. Part of a chemotaxis signal transduction system that modulates chemotaxis in response to various stimuli. Catalyzes the demethylation of specific methylglutamate residues introduced into the chemoreceptors (methyl-accepting chemotaxis proteins or MCP) by CheR. Also mediates the irreversible deamidation of specific glutamine residues to glutamic acid.</text>
</comment>
<keyword evidence="8" id="KW-0489">Methyltransferase</keyword>
<evidence type="ECO:0000313" key="8">
    <source>
        <dbReference type="EMBL" id="MDJ1501921.1"/>
    </source>
</evidence>
<dbReference type="GO" id="GO:0050568">
    <property type="term" value="F:protein-glutamine glutaminase activity"/>
    <property type="evidence" value="ECO:0007669"/>
    <property type="project" value="UniProtKB-UniRule"/>
</dbReference>
<comment type="catalytic activity">
    <reaction evidence="3">
        <text>L-glutaminyl-[protein] + H2O = L-glutamyl-[protein] + NH4(+)</text>
        <dbReference type="Rhea" id="RHEA:16441"/>
        <dbReference type="Rhea" id="RHEA-COMP:10207"/>
        <dbReference type="Rhea" id="RHEA-COMP:10208"/>
        <dbReference type="ChEBI" id="CHEBI:15377"/>
        <dbReference type="ChEBI" id="CHEBI:28938"/>
        <dbReference type="ChEBI" id="CHEBI:29973"/>
        <dbReference type="ChEBI" id="CHEBI:30011"/>
        <dbReference type="EC" id="3.5.1.44"/>
    </reaction>
</comment>
<dbReference type="EC" id="3.5.1.44" evidence="3"/>
<dbReference type="EMBL" id="JASJOU010000004">
    <property type="protein sequence ID" value="MDJ1501921.1"/>
    <property type="molecule type" value="Genomic_DNA"/>
</dbReference>
<organism evidence="8 9">
    <name type="scientific">Xanthocytophaga agilis</name>
    <dbReference type="NCBI Taxonomy" id="3048010"/>
    <lineage>
        <taxon>Bacteria</taxon>
        <taxon>Pseudomonadati</taxon>
        <taxon>Bacteroidota</taxon>
        <taxon>Cytophagia</taxon>
        <taxon>Cytophagales</taxon>
        <taxon>Rhodocytophagaceae</taxon>
        <taxon>Xanthocytophaga</taxon>
    </lineage>
</organism>
<evidence type="ECO:0000259" key="6">
    <source>
        <dbReference type="PROSITE" id="PS50110"/>
    </source>
</evidence>
<keyword evidence="1 3" id="KW-0378">Hydrolase</keyword>
<keyword evidence="3" id="KW-0963">Cytoplasm</keyword>
<dbReference type="Pfam" id="PF01339">
    <property type="entry name" value="CheB_methylest"/>
    <property type="match status" value="1"/>
</dbReference>
<dbReference type="InterPro" id="IPR035909">
    <property type="entry name" value="CheB_C"/>
</dbReference>
<dbReference type="SMART" id="SM00448">
    <property type="entry name" value="REC"/>
    <property type="match status" value="1"/>
</dbReference>
<dbReference type="NCBIfam" id="NF001965">
    <property type="entry name" value="PRK00742.1"/>
    <property type="match status" value="1"/>
</dbReference>
<dbReference type="CDD" id="cd16432">
    <property type="entry name" value="CheB_Rec"/>
    <property type="match status" value="1"/>
</dbReference>
<dbReference type="GO" id="GO:0032259">
    <property type="term" value="P:methylation"/>
    <property type="evidence" value="ECO:0007669"/>
    <property type="project" value="UniProtKB-KW"/>
</dbReference>
<proteinExistence type="inferred from homology"/>
<dbReference type="GO" id="GO:0005737">
    <property type="term" value="C:cytoplasm"/>
    <property type="evidence" value="ECO:0007669"/>
    <property type="project" value="UniProtKB-SubCell"/>
</dbReference>
<dbReference type="GO" id="GO:0006935">
    <property type="term" value="P:chemotaxis"/>
    <property type="evidence" value="ECO:0007669"/>
    <property type="project" value="UniProtKB-UniRule"/>
</dbReference>
<dbReference type="HAMAP" id="MF_00099">
    <property type="entry name" value="CheB_chemtxs"/>
    <property type="match status" value="1"/>
</dbReference>
<keyword evidence="3 5" id="KW-0597">Phosphoprotein</keyword>
<feature type="domain" description="Response regulatory" evidence="6">
    <location>
        <begin position="7"/>
        <end position="124"/>
    </location>
</feature>
<evidence type="ECO:0000256" key="2">
    <source>
        <dbReference type="ARBA" id="ARBA00048267"/>
    </source>
</evidence>
<comment type="PTM">
    <text evidence="3">Phosphorylated by CheA. Phosphorylation of the N-terminal regulatory domain activates the methylesterase activity.</text>
</comment>
<dbReference type="InterPro" id="IPR008248">
    <property type="entry name" value="CheB-like"/>
</dbReference>
<dbReference type="PANTHER" id="PTHR42872">
    <property type="entry name" value="PROTEIN-GLUTAMATE METHYLESTERASE/PROTEIN-GLUTAMINE GLUTAMINASE"/>
    <property type="match status" value="1"/>
</dbReference>
<dbReference type="CDD" id="cd17541">
    <property type="entry name" value="REC_CheB-like"/>
    <property type="match status" value="1"/>
</dbReference>
<sequence length="349" mass="38555">MQTSPIQVLIADDSSFMRLVLSDIVGSDKDLNVIATAGNGLEAYEKTRQLKPDVILMDLIMPEYDGLYAVSQIMRDCPTPIVVLSGAGYSNELTVFDAINAGAFDFIHKPDSTRNAKIRDLEHQLTARLKSAVTVNKQGLAKKNSRENGHAHTFYSRLEYEILTIGSSTGGTGAIEDILKKLPGNFPIPVVIAQHMPKDFLHSFSNRLNDILPLKVKVAEEKECIQPGIVYLMPGNTNTYLKRDILRNTVSVQFTDKKFLEYNDPSVDCLFASVADVYKERALAVILSGMGRDGTRGMERLFMENAHTIAQDEKTSVIFGMPKSAIEKGVITKVLPIYDMAGYIVSCLS</sequence>
<dbReference type="Gene3D" id="3.40.50.180">
    <property type="entry name" value="Methylesterase CheB, C-terminal domain"/>
    <property type="match status" value="1"/>
</dbReference>
<comment type="domain">
    <text evidence="3">Contains a C-terminal catalytic domain, and an N-terminal region which modulates catalytic activity.</text>
</comment>
<dbReference type="GO" id="GO:0008168">
    <property type="term" value="F:methyltransferase activity"/>
    <property type="evidence" value="ECO:0007669"/>
    <property type="project" value="UniProtKB-KW"/>
</dbReference>
<comment type="catalytic activity">
    <reaction evidence="2 3">
        <text>[protein]-L-glutamate 5-O-methyl ester + H2O = L-glutamyl-[protein] + methanol + H(+)</text>
        <dbReference type="Rhea" id="RHEA:23236"/>
        <dbReference type="Rhea" id="RHEA-COMP:10208"/>
        <dbReference type="Rhea" id="RHEA-COMP:10311"/>
        <dbReference type="ChEBI" id="CHEBI:15377"/>
        <dbReference type="ChEBI" id="CHEBI:15378"/>
        <dbReference type="ChEBI" id="CHEBI:17790"/>
        <dbReference type="ChEBI" id="CHEBI:29973"/>
        <dbReference type="ChEBI" id="CHEBI:82795"/>
        <dbReference type="EC" id="3.1.1.61"/>
    </reaction>
</comment>
<dbReference type="InterPro" id="IPR001789">
    <property type="entry name" value="Sig_transdc_resp-reg_receiver"/>
</dbReference>
<evidence type="ECO:0000256" key="5">
    <source>
        <dbReference type="PROSITE-ProRule" id="PRU00169"/>
    </source>
</evidence>
<dbReference type="AlphaFoldDB" id="A0AAE3R1G8"/>
<dbReference type="RefSeq" id="WP_314511652.1">
    <property type="nucleotide sequence ID" value="NZ_JASJOU010000004.1"/>
</dbReference>
<dbReference type="Proteomes" id="UP001232063">
    <property type="component" value="Unassembled WGS sequence"/>
</dbReference>
<accession>A0AAE3R1G8</accession>
<dbReference type="Gene3D" id="3.40.50.2300">
    <property type="match status" value="1"/>
</dbReference>
<dbReference type="PANTHER" id="PTHR42872:SF3">
    <property type="entry name" value="PROTEIN-GLUTAMATE METHYLESTERASE_PROTEIN-GLUTAMINE GLUTAMINASE 1"/>
    <property type="match status" value="1"/>
</dbReference>
<evidence type="ECO:0000259" key="7">
    <source>
        <dbReference type="PROSITE" id="PS50122"/>
    </source>
</evidence>
<dbReference type="PROSITE" id="PS50110">
    <property type="entry name" value="RESPONSE_REGULATORY"/>
    <property type="match status" value="1"/>
</dbReference>
<evidence type="ECO:0000256" key="3">
    <source>
        <dbReference type="HAMAP-Rule" id="MF_00099"/>
    </source>
</evidence>
<feature type="active site" evidence="3 4">
    <location>
        <position position="195"/>
    </location>
</feature>
<comment type="similarity">
    <text evidence="3">Belongs to the CheB family.</text>
</comment>
<dbReference type="SUPFAM" id="SSF52738">
    <property type="entry name" value="Methylesterase CheB, C-terminal domain"/>
    <property type="match status" value="1"/>
</dbReference>
<feature type="active site" evidence="3 4">
    <location>
        <position position="293"/>
    </location>
</feature>
<feature type="active site" evidence="3 4">
    <location>
        <position position="168"/>
    </location>
</feature>
<evidence type="ECO:0000313" key="9">
    <source>
        <dbReference type="Proteomes" id="UP001232063"/>
    </source>
</evidence>
<dbReference type="GO" id="GO:0008984">
    <property type="term" value="F:protein-glutamate methylesterase activity"/>
    <property type="evidence" value="ECO:0007669"/>
    <property type="project" value="UniProtKB-UniRule"/>
</dbReference>
<comment type="caution">
    <text evidence="8">The sequence shown here is derived from an EMBL/GenBank/DDBJ whole genome shotgun (WGS) entry which is preliminary data.</text>
</comment>
<dbReference type="Pfam" id="PF00072">
    <property type="entry name" value="Response_reg"/>
    <property type="match status" value="1"/>
</dbReference>
<keyword evidence="3 4" id="KW-0145">Chemotaxis</keyword>
<dbReference type="InterPro" id="IPR000673">
    <property type="entry name" value="Sig_transdc_resp-reg_Me-estase"/>
</dbReference>
<evidence type="ECO:0000256" key="4">
    <source>
        <dbReference type="PROSITE-ProRule" id="PRU00050"/>
    </source>
</evidence>
<gene>
    <name evidence="3 8" type="primary">cheB</name>
    <name evidence="8" type="ORF">QNI22_14740</name>
</gene>
<keyword evidence="9" id="KW-1185">Reference proteome</keyword>
<dbReference type="EC" id="3.1.1.61" evidence="3"/>
<comment type="subcellular location">
    <subcellularLocation>
        <location evidence="3">Cytoplasm</location>
    </subcellularLocation>
</comment>
<dbReference type="InterPro" id="IPR011006">
    <property type="entry name" value="CheY-like_superfamily"/>
</dbReference>
<reference evidence="8" key="1">
    <citation type="submission" date="2023-05" db="EMBL/GenBank/DDBJ databases">
        <authorList>
            <person name="Zhang X."/>
        </authorList>
    </citation>
    <scope>NUCLEOTIDE SEQUENCE</scope>
    <source>
        <strain evidence="8">BD1B2-1</strain>
    </source>
</reference>
<dbReference type="PROSITE" id="PS50122">
    <property type="entry name" value="CHEB"/>
    <property type="match status" value="1"/>
</dbReference>
<feature type="domain" description="CheB-type methylesterase" evidence="7">
    <location>
        <begin position="161"/>
        <end position="349"/>
    </location>
</feature>
<dbReference type="SUPFAM" id="SSF52172">
    <property type="entry name" value="CheY-like"/>
    <property type="match status" value="1"/>
</dbReference>